<evidence type="ECO:0000259" key="8">
    <source>
        <dbReference type="Pfam" id="PF02687"/>
    </source>
</evidence>
<feature type="transmembrane region" description="Helical" evidence="7">
    <location>
        <begin position="20"/>
        <end position="39"/>
    </location>
</feature>
<comment type="subcellular location">
    <subcellularLocation>
        <location evidence="1">Cell membrane</location>
        <topology evidence="1">Multi-pass membrane protein</topology>
    </subcellularLocation>
</comment>
<dbReference type="GO" id="GO:0044874">
    <property type="term" value="P:lipoprotein localization to outer membrane"/>
    <property type="evidence" value="ECO:0007669"/>
    <property type="project" value="TreeGrafter"/>
</dbReference>
<comment type="similarity">
    <text evidence="2">Belongs to the ABC-4 integral membrane protein family. LolC/E subfamily.</text>
</comment>
<reference evidence="10" key="1">
    <citation type="submission" date="2019-03" db="EMBL/GenBank/DDBJ databases">
        <title>Lake Tanganyika Metagenome-Assembled Genomes (MAGs).</title>
        <authorList>
            <person name="Tran P."/>
        </authorList>
    </citation>
    <scope>NUCLEOTIDE SEQUENCE</scope>
    <source>
        <strain evidence="10">K_DeepCast_150m_m2_040</strain>
    </source>
</reference>
<dbReference type="EMBL" id="VGIR01000002">
    <property type="protein sequence ID" value="MBM3330381.1"/>
    <property type="molecule type" value="Genomic_DNA"/>
</dbReference>
<feature type="domain" description="ABC3 transporter permease C-terminal" evidence="8">
    <location>
        <begin position="254"/>
        <end position="383"/>
    </location>
</feature>
<gene>
    <name evidence="10" type="ORF">FJY68_00860</name>
</gene>
<evidence type="ECO:0000259" key="9">
    <source>
        <dbReference type="Pfam" id="PF12704"/>
    </source>
</evidence>
<organism evidence="10 11">
    <name type="scientific">candidate division WOR-3 bacterium</name>
    <dbReference type="NCBI Taxonomy" id="2052148"/>
    <lineage>
        <taxon>Bacteria</taxon>
        <taxon>Bacteria division WOR-3</taxon>
    </lineage>
</organism>
<name>A0A937XEV3_UNCW3</name>
<evidence type="ECO:0000256" key="2">
    <source>
        <dbReference type="ARBA" id="ARBA00005236"/>
    </source>
</evidence>
<feature type="transmembrane region" description="Helical" evidence="7">
    <location>
        <begin position="355"/>
        <end position="373"/>
    </location>
</feature>
<evidence type="ECO:0000256" key="4">
    <source>
        <dbReference type="ARBA" id="ARBA00022692"/>
    </source>
</evidence>
<evidence type="ECO:0000256" key="6">
    <source>
        <dbReference type="ARBA" id="ARBA00023136"/>
    </source>
</evidence>
<dbReference type="GO" id="GO:0098797">
    <property type="term" value="C:plasma membrane protein complex"/>
    <property type="evidence" value="ECO:0007669"/>
    <property type="project" value="TreeGrafter"/>
</dbReference>
<feature type="transmembrane region" description="Helical" evidence="7">
    <location>
        <begin position="254"/>
        <end position="276"/>
    </location>
</feature>
<sequence>MTVLRLAWRNLIGAGIRTWLNVLVLSLSFVVIVWMQGFLEGMNRQVQDAMIATEYAGGQYWHEKYDPYDPFTLSDAHGELPPAIAELVRAGNAMPVLVVQGSIYSGGSMRPVMLRGIDPRQDIVNLPSAFLVQDSGAEELPLLIGSRMAKSAGLRQDDIITVQWRDAHGTFDAREARVVKVISTTVQSVDIGQVWLPLDRLRAMTDMAGQATLVTLRRGARPAVAPAGWTFHTPNDLLSDLRAMVKAKSGGTSIFYLILLFLAMLAIFDTQILSLFRRRKEMGTLMALGMTRGRVIELFTLEGGLHGVLAALVGAVYGIPFLAYTARTGIGMPKMMDSMGFAIGERLYSTYTPGLVLGTTVLVLIVTTIVSFLPTRRIAKLKPTDALRGRWT</sequence>
<comment type="caution">
    <text evidence="10">The sequence shown here is derived from an EMBL/GenBank/DDBJ whole genome shotgun (WGS) entry which is preliminary data.</text>
</comment>
<dbReference type="Proteomes" id="UP000779900">
    <property type="component" value="Unassembled WGS sequence"/>
</dbReference>
<evidence type="ECO:0000313" key="11">
    <source>
        <dbReference type="Proteomes" id="UP000779900"/>
    </source>
</evidence>
<keyword evidence="3" id="KW-1003">Cell membrane</keyword>
<keyword evidence="4 7" id="KW-0812">Transmembrane</keyword>
<dbReference type="AlphaFoldDB" id="A0A937XEV3"/>
<feature type="domain" description="MacB-like periplasmic core" evidence="9">
    <location>
        <begin position="18"/>
        <end position="223"/>
    </location>
</feature>
<accession>A0A937XEV3</accession>
<feature type="transmembrane region" description="Helical" evidence="7">
    <location>
        <begin position="296"/>
        <end position="319"/>
    </location>
</feature>
<dbReference type="Pfam" id="PF12704">
    <property type="entry name" value="MacB_PCD"/>
    <property type="match status" value="1"/>
</dbReference>
<evidence type="ECO:0000256" key="1">
    <source>
        <dbReference type="ARBA" id="ARBA00004651"/>
    </source>
</evidence>
<dbReference type="PANTHER" id="PTHR30489:SF0">
    <property type="entry name" value="LIPOPROTEIN-RELEASING SYSTEM TRANSMEMBRANE PROTEIN LOLE"/>
    <property type="match status" value="1"/>
</dbReference>
<keyword evidence="6 7" id="KW-0472">Membrane</keyword>
<evidence type="ECO:0000313" key="10">
    <source>
        <dbReference type="EMBL" id="MBM3330381.1"/>
    </source>
</evidence>
<dbReference type="InterPro" id="IPR025857">
    <property type="entry name" value="MacB_PCD"/>
</dbReference>
<keyword evidence="5 7" id="KW-1133">Transmembrane helix</keyword>
<dbReference type="InterPro" id="IPR051447">
    <property type="entry name" value="Lipoprotein-release_system"/>
</dbReference>
<dbReference type="InterPro" id="IPR003838">
    <property type="entry name" value="ABC3_permease_C"/>
</dbReference>
<dbReference type="Pfam" id="PF02687">
    <property type="entry name" value="FtsX"/>
    <property type="match status" value="1"/>
</dbReference>
<protein>
    <submittedName>
        <fullName evidence="10">ABC transporter permease</fullName>
    </submittedName>
</protein>
<evidence type="ECO:0000256" key="7">
    <source>
        <dbReference type="SAM" id="Phobius"/>
    </source>
</evidence>
<evidence type="ECO:0000256" key="3">
    <source>
        <dbReference type="ARBA" id="ARBA00022475"/>
    </source>
</evidence>
<evidence type="ECO:0000256" key="5">
    <source>
        <dbReference type="ARBA" id="ARBA00022989"/>
    </source>
</evidence>
<proteinExistence type="inferred from homology"/>
<dbReference type="PANTHER" id="PTHR30489">
    <property type="entry name" value="LIPOPROTEIN-RELEASING SYSTEM TRANSMEMBRANE PROTEIN LOLE"/>
    <property type="match status" value="1"/>
</dbReference>